<dbReference type="PANTHER" id="PTHR46268">
    <property type="entry name" value="STRESS RESPONSE PROTEIN NHAX"/>
    <property type="match status" value="1"/>
</dbReference>
<dbReference type="PIRSF" id="PIRSF006276">
    <property type="entry name" value="UspA"/>
    <property type="match status" value="1"/>
</dbReference>
<dbReference type="InterPro" id="IPR006015">
    <property type="entry name" value="Universal_stress_UspA"/>
</dbReference>
<dbReference type="EMBL" id="FNBK01000005">
    <property type="protein sequence ID" value="SDF32065.1"/>
    <property type="molecule type" value="Genomic_DNA"/>
</dbReference>
<dbReference type="SUPFAM" id="SSF52402">
    <property type="entry name" value="Adenine nucleotide alpha hydrolases-like"/>
    <property type="match status" value="1"/>
</dbReference>
<name>A0A1G7K4D3_9EURY</name>
<evidence type="ECO:0000259" key="2">
    <source>
        <dbReference type="Pfam" id="PF00582"/>
    </source>
</evidence>
<dbReference type="PRINTS" id="PR01438">
    <property type="entry name" value="UNVRSLSTRESS"/>
</dbReference>
<dbReference type="STRING" id="660518.SAMN05216218_105167"/>
<evidence type="ECO:0000256" key="1">
    <source>
        <dbReference type="ARBA" id="ARBA00008791"/>
    </source>
</evidence>
<reference evidence="4" key="1">
    <citation type="submission" date="2016-10" db="EMBL/GenBank/DDBJ databases">
        <authorList>
            <person name="Varghese N."/>
            <person name="Submissions S."/>
        </authorList>
    </citation>
    <scope>NUCLEOTIDE SEQUENCE [LARGE SCALE GENOMIC DNA]</scope>
    <source>
        <strain evidence="4">IBRC-M 10760</strain>
    </source>
</reference>
<evidence type="ECO:0000313" key="4">
    <source>
        <dbReference type="Proteomes" id="UP000199076"/>
    </source>
</evidence>
<protein>
    <submittedName>
        <fullName evidence="3">Nucleotide-binding universal stress protein, UspA family</fullName>
    </submittedName>
</protein>
<dbReference type="OrthoDB" id="105697at2157"/>
<dbReference type="CDD" id="cd00293">
    <property type="entry name" value="USP-like"/>
    <property type="match status" value="1"/>
</dbReference>
<dbReference type="AlphaFoldDB" id="A0A1G7K4D3"/>
<comment type="similarity">
    <text evidence="1">Belongs to the universal stress protein A family.</text>
</comment>
<keyword evidence="4" id="KW-1185">Reference proteome</keyword>
<sequence length="145" mass="15350">MYQHILLPTDGSEGFAAAADHAAAVAERFDATVHVLSVADTRNRFESPSSGLSSKVWDEAEHERAEDAVAAAVDALPDGVAVETHVAEGVPKTAILDAIDDLPVDLVVMGTHGRTGIDHYLIGSVAEKVVRKSPVPVMTVRLDED</sequence>
<dbReference type="RefSeq" id="WP_092690490.1">
    <property type="nucleotide sequence ID" value="NZ_FNBK01000005.1"/>
</dbReference>
<evidence type="ECO:0000313" key="3">
    <source>
        <dbReference type="EMBL" id="SDF32065.1"/>
    </source>
</evidence>
<dbReference type="PANTHER" id="PTHR46268:SF6">
    <property type="entry name" value="UNIVERSAL STRESS PROTEIN UP12"/>
    <property type="match status" value="1"/>
</dbReference>
<dbReference type="Proteomes" id="UP000199076">
    <property type="component" value="Unassembled WGS sequence"/>
</dbReference>
<feature type="domain" description="UspA" evidence="2">
    <location>
        <begin position="1"/>
        <end position="141"/>
    </location>
</feature>
<accession>A0A1G7K4D3</accession>
<dbReference type="InterPro" id="IPR006016">
    <property type="entry name" value="UspA"/>
</dbReference>
<dbReference type="Pfam" id="PF00582">
    <property type="entry name" value="Usp"/>
    <property type="match status" value="1"/>
</dbReference>
<dbReference type="Gene3D" id="3.40.50.620">
    <property type="entry name" value="HUPs"/>
    <property type="match status" value="1"/>
</dbReference>
<gene>
    <name evidence="3" type="ORF">SAMN05216218_105167</name>
</gene>
<dbReference type="InterPro" id="IPR014729">
    <property type="entry name" value="Rossmann-like_a/b/a_fold"/>
</dbReference>
<organism evidence="3 4">
    <name type="scientific">Halorientalis regularis</name>
    <dbReference type="NCBI Taxonomy" id="660518"/>
    <lineage>
        <taxon>Archaea</taxon>
        <taxon>Methanobacteriati</taxon>
        <taxon>Methanobacteriota</taxon>
        <taxon>Stenosarchaea group</taxon>
        <taxon>Halobacteria</taxon>
        <taxon>Halobacteriales</taxon>
        <taxon>Haloarculaceae</taxon>
        <taxon>Halorientalis</taxon>
    </lineage>
</organism>
<proteinExistence type="inferred from homology"/>